<keyword evidence="2" id="KW-1185">Reference proteome</keyword>
<protein>
    <submittedName>
        <fullName evidence="1">Uncharacterized protein</fullName>
    </submittedName>
</protein>
<evidence type="ECO:0000313" key="2">
    <source>
        <dbReference type="Proteomes" id="UP000599179"/>
    </source>
</evidence>
<name>A0ABQ1SIP6_9FLAO</name>
<reference evidence="2" key="1">
    <citation type="journal article" date="2019" name="Int. J. Syst. Evol. Microbiol.">
        <title>The Global Catalogue of Microorganisms (GCM) 10K type strain sequencing project: providing services to taxonomists for standard genome sequencing and annotation.</title>
        <authorList>
            <consortium name="The Broad Institute Genomics Platform"/>
            <consortium name="The Broad Institute Genome Sequencing Center for Infectious Disease"/>
            <person name="Wu L."/>
            <person name="Ma J."/>
        </authorList>
    </citation>
    <scope>NUCLEOTIDE SEQUENCE [LARGE SCALE GENOMIC DNA]</scope>
    <source>
        <strain evidence="2">CGMCC 1.12931</strain>
    </source>
</reference>
<comment type="caution">
    <text evidence="1">The sequence shown here is derived from an EMBL/GenBank/DDBJ whole genome shotgun (WGS) entry which is preliminary data.</text>
</comment>
<sequence length="91" mass="10922">MKAKKHTTNQAFFFGFVDAPNQNHPLYILTKKIYWDLFEVSFSSKYSKIMEISKANYWMKLSKARKDLYHFMQNKCRFANKLNLPSRCQKS</sequence>
<evidence type="ECO:0000313" key="1">
    <source>
        <dbReference type="EMBL" id="GGE36113.1"/>
    </source>
</evidence>
<gene>
    <name evidence="1" type="ORF">GCM10010832_15380</name>
</gene>
<organism evidence="1 2">
    <name type="scientific">Psychroflexus planctonicus</name>
    <dbReference type="NCBI Taxonomy" id="1526575"/>
    <lineage>
        <taxon>Bacteria</taxon>
        <taxon>Pseudomonadati</taxon>
        <taxon>Bacteroidota</taxon>
        <taxon>Flavobacteriia</taxon>
        <taxon>Flavobacteriales</taxon>
        <taxon>Flavobacteriaceae</taxon>
        <taxon>Psychroflexus</taxon>
    </lineage>
</organism>
<accession>A0ABQ1SIP6</accession>
<dbReference type="EMBL" id="BMGM01000006">
    <property type="protein sequence ID" value="GGE36113.1"/>
    <property type="molecule type" value="Genomic_DNA"/>
</dbReference>
<proteinExistence type="predicted"/>
<dbReference type="Proteomes" id="UP000599179">
    <property type="component" value="Unassembled WGS sequence"/>
</dbReference>
<dbReference type="RefSeq" id="WP_188458526.1">
    <property type="nucleotide sequence ID" value="NZ_BMGM01000006.1"/>
</dbReference>